<evidence type="ECO:0000256" key="1">
    <source>
        <dbReference type="SAM" id="MobiDB-lite"/>
    </source>
</evidence>
<keyword evidence="3" id="KW-1185">Reference proteome</keyword>
<feature type="region of interest" description="Disordered" evidence="1">
    <location>
        <begin position="140"/>
        <end position="160"/>
    </location>
</feature>
<feature type="compositionally biased region" description="Polar residues" evidence="1">
    <location>
        <begin position="1"/>
        <end position="26"/>
    </location>
</feature>
<sequence length="240" mass="27128">MATPVDQSDQNLSSMNRLSSAPTSVPDTKAAPEISDLYKNCLNAYEKTQDALLPSTHDHATENKFDRDGLIVSLQESRSKFKAWAQNIAAFQSSRLRTSLDYRLKEAAGIRERIVTILQELLDSLSEALPIISGDEPNDTWKVGSFSDSESDDETNSQASEEVVRTSELDELFSVRHEWGENMQGPEKDSKRLFLHDGRTVEPNGTLKQFRRHLGRHMEQLALFALPKNDGDEMEDQIFR</sequence>
<accession>A0A9N9LWW7</accession>
<dbReference type="Proteomes" id="UP000701801">
    <property type="component" value="Unassembled WGS sequence"/>
</dbReference>
<name>A0A9N9LWW7_9HELO</name>
<dbReference type="AlphaFoldDB" id="A0A9N9LWW7"/>
<comment type="caution">
    <text evidence="2">The sequence shown here is derived from an EMBL/GenBank/DDBJ whole genome shotgun (WGS) entry which is preliminary data.</text>
</comment>
<dbReference type="OrthoDB" id="6133115at2759"/>
<dbReference type="EMBL" id="CAJVRM010000355">
    <property type="protein sequence ID" value="CAG8980081.1"/>
    <property type="molecule type" value="Genomic_DNA"/>
</dbReference>
<reference evidence="2" key="1">
    <citation type="submission" date="2021-07" db="EMBL/GenBank/DDBJ databases">
        <authorList>
            <person name="Durling M."/>
        </authorList>
    </citation>
    <scope>NUCLEOTIDE SEQUENCE</scope>
</reference>
<feature type="region of interest" description="Disordered" evidence="1">
    <location>
        <begin position="1"/>
        <end position="30"/>
    </location>
</feature>
<evidence type="ECO:0000313" key="2">
    <source>
        <dbReference type="EMBL" id="CAG8980081.1"/>
    </source>
</evidence>
<evidence type="ECO:0000313" key="3">
    <source>
        <dbReference type="Proteomes" id="UP000701801"/>
    </source>
</evidence>
<organism evidence="2 3">
    <name type="scientific">Hymenoscyphus albidus</name>
    <dbReference type="NCBI Taxonomy" id="595503"/>
    <lineage>
        <taxon>Eukaryota</taxon>
        <taxon>Fungi</taxon>
        <taxon>Dikarya</taxon>
        <taxon>Ascomycota</taxon>
        <taxon>Pezizomycotina</taxon>
        <taxon>Leotiomycetes</taxon>
        <taxon>Helotiales</taxon>
        <taxon>Helotiaceae</taxon>
        <taxon>Hymenoscyphus</taxon>
    </lineage>
</organism>
<protein>
    <submittedName>
        <fullName evidence="2">Uncharacterized protein</fullName>
    </submittedName>
</protein>
<gene>
    <name evidence="2" type="ORF">HYALB_00013483</name>
</gene>
<proteinExistence type="predicted"/>